<reference evidence="3" key="1">
    <citation type="submission" date="2021-06" db="EMBL/GenBank/DDBJ databases">
        <authorList>
            <person name="Kallberg Y."/>
            <person name="Tangrot J."/>
            <person name="Rosling A."/>
        </authorList>
    </citation>
    <scope>NUCLEOTIDE SEQUENCE</scope>
    <source>
        <strain evidence="3">IN212</strain>
    </source>
</reference>
<evidence type="ECO:0000256" key="1">
    <source>
        <dbReference type="SAM" id="MobiDB-lite"/>
    </source>
</evidence>
<dbReference type="InterPro" id="IPR057776">
    <property type="entry name" value="UTP23_sensor"/>
</dbReference>
<feature type="domain" description="UTP23 sensor motif region" evidence="2">
    <location>
        <begin position="38"/>
        <end position="53"/>
    </location>
</feature>
<organism evidence="3 4">
    <name type="scientific">Racocetra fulgida</name>
    <dbReference type="NCBI Taxonomy" id="60492"/>
    <lineage>
        <taxon>Eukaryota</taxon>
        <taxon>Fungi</taxon>
        <taxon>Fungi incertae sedis</taxon>
        <taxon>Mucoromycota</taxon>
        <taxon>Glomeromycotina</taxon>
        <taxon>Glomeromycetes</taxon>
        <taxon>Diversisporales</taxon>
        <taxon>Gigasporaceae</taxon>
        <taxon>Racocetra</taxon>
    </lineage>
</organism>
<dbReference type="AlphaFoldDB" id="A0A9N9K5B7"/>
<feature type="non-terminal residue" evidence="3">
    <location>
        <position position="78"/>
    </location>
</feature>
<feature type="region of interest" description="Disordered" evidence="1">
    <location>
        <begin position="22"/>
        <end position="78"/>
    </location>
</feature>
<comment type="caution">
    <text evidence="3">The sequence shown here is derived from an EMBL/GenBank/DDBJ whole genome shotgun (WGS) entry which is preliminary data.</text>
</comment>
<feature type="non-terminal residue" evidence="3">
    <location>
        <position position="1"/>
    </location>
</feature>
<evidence type="ECO:0000313" key="3">
    <source>
        <dbReference type="EMBL" id="CAG8811971.1"/>
    </source>
</evidence>
<protein>
    <submittedName>
        <fullName evidence="3">17127_t:CDS:1</fullName>
    </submittedName>
</protein>
<evidence type="ECO:0000313" key="4">
    <source>
        <dbReference type="Proteomes" id="UP000789396"/>
    </source>
</evidence>
<sequence length="78" mass="8874">TEIAKTHASAEELNFLRIANSDTQKKNIEPQKPRKIFKGPKQPNPLSCKKKKKKPLPSLLKTQTNKKELSSDDFVESK</sequence>
<evidence type="ECO:0000259" key="2">
    <source>
        <dbReference type="Pfam" id="PF24779"/>
    </source>
</evidence>
<name>A0A9N9K5B7_9GLOM</name>
<accession>A0A9N9K5B7</accession>
<feature type="compositionally biased region" description="Basic and acidic residues" evidence="1">
    <location>
        <begin position="23"/>
        <end position="32"/>
    </location>
</feature>
<dbReference type="EMBL" id="CAJVPZ010086209">
    <property type="protein sequence ID" value="CAG8811971.1"/>
    <property type="molecule type" value="Genomic_DNA"/>
</dbReference>
<proteinExistence type="predicted"/>
<feature type="compositionally biased region" description="Basic and acidic residues" evidence="1">
    <location>
        <begin position="65"/>
        <end position="78"/>
    </location>
</feature>
<dbReference type="Pfam" id="PF24779">
    <property type="entry name" value="UTP23_sensor"/>
    <property type="match status" value="1"/>
</dbReference>
<keyword evidence="4" id="KW-1185">Reference proteome</keyword>
<dbReference type="Proteomes" id="UP000789396">
    <property type="component" value="Unassembled WGS sequence"/>
</dbReference>
<gene>
    <name evidence="3" type="ORF">RFULGI_LOCUS18861</name>
</gene>